<dbReference type="OrthoDB" id="258143at2759"/>
<evidence type="ECO:0000259" key="10">
    <source>
        <dbReference type="Pfam" id="PF16575"/>
    </source>
</evidence>
<feature type="binding site" evidence="6">
    <location>
        <position position="70"/>
    </location>
    <ligand>
        <name>ATP</name>
        <dbReference type="ChEBI" id="CHEBI:30616"/>
    </ligand>
</feature>
<reference evidence="11 12" key="1">
    <citation type="journal article" date="2018" name="Gigascience">
        <title>Genomes of trombidid mites reveal novel predicted allergens and laterally-transferred genes associated with secondary metabolism.</title>
        <authorList>
            <person name="Dong X."/>
            <person name="Chaisiri K."/>
            <person name="Xia D."/>
            <person name="Armstrong S.D."/>
            <person name="Fang Y."/>
            <person name="Donnelly M.J."/>
            <person name="Kadowaki T."/>
            <person name="McGarry J.W."/>
            <person name="Darby A.C."/>
            <person name="Makepeace B.L."/>
        </authorList>
    </citation>
    <scope>NUCLEOTIDE SEQUENCE [LARGE SCALE GENOMIC DNA]</scope>
    <source>
        <strain evidence="11">UoL-UT</strain>
    </source>
</reference>
<evidence type="ECO:0000313" key="11">
    <source>
        <dbReference type="EMBL" id="RWS28368.1"/>
    </source>
</evidence>
<dbReference type="InterPro" id="IPR038238">
    <property type="entry name" value="Clp1_C_sf"/>
</dbReference>
<evidence type="ECO:0000313" key="12">
    <source>
        <dbReference type="Proteomes" id="UP000288716"/>
    </source>
</evidence>
<evidence type="ECO:0000256" key="6">
    <source>
        <dbReference type="HAMAP-Rule" id="MF_03035"/>
    </source>
</evidence>
<evidence type="ECO:0000256" key="4">
    <source>
        <dbReference type="ARBA" id="ARBA00022840"/>
    </source>
</evidence>
<feature type="region of interest" description="Disordered" evidence="7">
    <location>
        <begin position="1"/>
        <end position="20"/>
    </location>
</feature>
<organism evidence="11 12">
    <name type="scientific">Leptotrombidium deliense</name>
    <dbReference type="NCBI Taxonomy" id="299467"/>
    <lineage>
        <taxon>Eukaryota</taxon>
        <taxon>Metazoa</taxon>
        <taxon>Ecdysozoa</taxon>
        <taxon>Arthropoda</taxon>
        <taxon>Chelicerata</taxon>
        <taxon>Arachnida</taxon>
        <taxon>Acari</taxon>
        <taxon>Acariformes</taxon>
        <taxon>Trombidiformes</taxon>
        <taxon>Prostigmata</taxon>
        <taxon>Anystina</taxon>
        <taxon>Parasitengona</taxon>
        <taxon>Trombiculoidea</taxon>
        <taxon>Trombiculidae</taxon>
        <taxon>Leptotrombidium</taxon>
    </lineage>
</organism>
<feature type="domain" description="Clp1 P-loop" evidence="10">
    <location>
        <begin position="129"/>
        <end position="315"/>
    </location>
</feature>
<keyword evidence="3 6" id="KW-0547">Nucleotide-binding</keyword>
<dbReference type="GO" id="GO:0005849">
    <property type="term" value="C:mRNA cleavage factor complex"/>
    <property type="evidence" value="ECO:0007669"/>
    <property type="project" value="InterPro"/>
</dbReference>
<dbReference type="VEuPathDB" id="VectorBase:LDEU003671"/>
<dbReference type="STRING" id="299467.A0A443SLF0"/>
<evidence type="ECO:0000259" key="9">
    <source>
        <dbReference type="Pfam" id="PF16573"/>
    </source>
</evidence>
<dbReference type="PANTHER" id="PTHR12755:SF6">
    <property type="entry name" value="POLYRIBONUCLEOTIDE 5'-HYDROXYL-KINASE CLP1"/>
    <property type="match status" value="1"/>
</dbReference>
<keyword evidence="4 6" id="KW-0067">ATP-binding</keyword>
<keyword evidence="5 6" id="KW-0539">Nucleus</keyword>
<dbReference type="InterPro" id="IPR045116">
    <property type="entry name" value="Clp1/Grc3"/>
</dbReference>
<evidence type="ECO:0000256" key="5">
    <source>
        <dbReference type="ARBA" id="ARBA00023242"/>
    </source>
</evidence>
<keyword evidence="12" id="KW-1185">Reference proteome</keyword>
<dbReference type="GO" id="GO:0006388">
    <property type="term" value="P:tRNA splicing, via endonucleolytic cleavage and ligation"/>
    <property type="evidence" value="ECO:0007669"/>
    <property type="project" value="TreeGrafter"/>
</dbReference>
<dbReference type="InterPro" id="IPR027417">
    <property type="entry name" value="P-loop_NTPase"/>
</dbReference>
<dbReference type="Gene3D" id="2.40.30.330">
    <property type="entry name" value="Pre-mRNA cleavage complex subunit Clp1, C-terminal domain"/>
    <property type="match status" value="1"/>
</dbReference>
<feature type="domain" description="Clp1 N-terminal" evidence="9">
    <location>
        <begin position="25"/>
        <end position="115"/>
    </location>
</feature>
<dbReference type="FunFam" id="2.60.120.1030:FF:000001">
    <property type="entry name" value="Protein CLP1 homolog 5"/>
    <property type="match status" value="1"/>
</dbReference>
<dbReference type="InterPro" id="IPR032324">
    <property type="entry name" value="Clp1_N"/>
</dbReference>
<feature type="binding site" evidence="6">
    <location>
        <position position="30"/>
    </location>
    <ligand>
        <name>ATP</name>
        <dbReference type="ChEBI" id="CHEBI:30616"/>
    </ligand>
</feature>
<dbReference type="Pfam" id="PF06807">
    <property type="entry name" value="Clp1"/>
    <property type="match status" value="1"/>
</dbReference>
<dbReference type="EMBL" id="NCKV01001425">
    <property type="protein sequence ID" value="RWS28368.1"/>
    <property type="molecule type" value="Genomic_DNA"/>
</dbReference>
<dbReference type="PANTHER" id="PTHR12755">
    <property type="entry name" value="CLEAVAGE/POLYADENYLATION FACTOR IA SUBUNIT CLP1P"/>
    <property type="match status" value="1"/>
</dbReference>
<dbReference type="InterPro" id="IPR028606">
    <property type="entry name" value="Clp1"/>
</dbReference>
<evidence type="ECO:0000256" key="7">
    <source>
        <dbReference type="SAM" id="MobiDB-lite"/>
    </source>
</evidence>
<dbReference type="Pfam" id="PF16573">
    <property type="entry name" value="CLP1_N"/>
    <property type="match status" value="1"/>
</dbReference>
<evidence type="ECO:0000259" key="8">
    <source>
        <dbReference type="Pfam" id="PF06807"/>
    </source>
</evidence>
<name>A0A443SLF0_9ACAR</name>
<dbReference type="GO" id="GO:0051731">
    <property type="term" value="F:polynucleotide 5'-hydroxyl-kinase activity"/>
    <property type="evidence" value="ECO:0007669"/>
    <property type="project" value="InterPro"/>
</dbReference>
<protein>
    <recommendedName>
        <fullName evidence="6">Protein CLP1 homolog</fullName>
    </recommendedName>
</protein>
<dbReference type="GO" id="GO:0005524">
    <property type="term" value="F:ATP binding"/>
    <property type="evidence" value="ECO:0007669"/>
    <property type="project" value="UniProtKB-UniRule"/>
</dbReference>
<keyword evidence="2 6" id="KW-0507">mRNA processing</keyword>
<sequence length="440" mass="48661">METKVENETQGNGIHGDDNVKEFRLEADQELRFEVENNERVQLELRSGLAEMFGTELMKGRRYSFDSGAKVGVYTWHGCNIDLIGNTEVAYIAKETPMNFYANIHGCLENMREKAAEEDRKGPTVMICGPTDVGKTTLCRILLNYAVRRGRNPIHVDIDVGQASLGIPGTIGCSVVERPADVEEGFSQAAPYIVHFGGLSPGANMSLYTKLVSRLAQTVNAKREQDPKVKHSGVIINTCGWVTGGGYKSLLNAAKDFEVDVILVLDQERLYNELVRDLPRFVKIIFTPKSGGVVVRSQDTRREGRCARIKEYFYGASIRASSGATQFYPHSFEIPFSQLKVYKIGAPSIPDSCLPLGMKPNDNQLKLVPLQPSLTLLHHILSLSFSTSASDAIEQNVQGFVCVTAVDTERMMATVLSPQPRPLPQGAIFLLSEVQFMDTH</sequence>
<dbReference type="SUPFAM" id="SSF52540">
    <property type="entry name" value="P-loop containing nucleoside triphosphate hydrolases"/>
    <property type="match status" value="1"/>
</dbReference>
<feature type="binding site" evidence="6">
    <location>
        <begin position="132"/>
        <end position="137"/>
    </location>
    <ligand>
        <name>ATP</name>
        <dbReference type="ChEBI" id="CHEBI:30616"/>
    </ligand>
</feature>
<dbReference type="InterPro" id="IPR032319">
    <property type="entry name" value="CLP1_P"/>
</dbReference>
<proteinExistence type="inferred from homology"/>
<accession>A0A443SLF0</accession>
<dbReference type="GO" id="GO:0031124">
    <property type="term" value="P:mRNA 3'-end processing"/>
    <property type="evidence" value="ECO:0007669"/>
    <property type="project" value="UniProtKB-UniRule"/>
</dbReference>
<dbReference type="Pfam" id="PF16575">
    <property type="entry name" value="CLP1_P"/>
    <property type="match status" value="1"/>
</dbReference>
<comment type="similarity">
    <text evidence="6">Belongs to the Clp1 family. Clp1 subfamily.</text>
</comment>
<dbReference type="InterPro" id="IPR038239">
    <property type="entry name" value="Clp1_N_sf"/>
</dbReference>
<comment type="caution">
    <text evidence="11">The sequence shown here is derived from an EMBL/GenBank/DDBJ whole genome shotgun (WGS) entry which is preliminary data.</text>
</comment>
<dbReference type="AlphaFoldDB" id="A0A443SLF0"/>
<dbReference type="Gene3D" id="3.40.50.300">
    <property type="entry name" value="P-loop containing nucleotide triphosphate hydrolases"/>
    <property type="match status" value="1"/>
</dbReference>
<feature type="domain" description="Clp1 C-terminal" evidence="8">
    <location>
        <begin position="328"/>
        <end position="438"/>
    </location>
</feature>
<evidence type="ECO:0000256" key="1">
    <source>
        <dbReference type="ARBA" id="ARBA00004123"/>
    </source>
</evidence>
<gene>
    <name evidence="11" type="ORF">B4U80_05838</name>
</gene>
<comment type="function">
    <text evidence="6">Required for endonucleolytic cleavage during polyadenylation-dependent pre-mRNA 3'-end formation.</text>
</comment>
<dbReference type="Proteomes" id="UP000288716">
    <property type="component" value="Unassembled WGS sequence"/>
</dbReference>
<evidence type="ECO:0000256" key="2">
    <source>
        <dbReference type="ARBA" id="ARBA00022664"/>
    </source>
</evidence>
<dbReference type="Gene3D" id="2.60.120.1030">
    <property type="entry name" value="Clp1, DNA binding domain"/>
    <property type="match status" value="1"/>
</dbReference>
<dbReference type="HAMAP" id="MF_03035">
    <property type="entry name" value="Clp1"/>
    <property type="match status" value="1"/>
</dbReference>
<evidence type="ECO:0000256" key="3">
    <source>
        <dbReference type="ARBA" id="ARBA00022741"/>
    </source>
</evidence>
<comment type="subcellular location">
    <subcellularLocation>
        <location evidence="1 6">Nucleus</location>
    </subcellularLocation>
</comment>
<dbReference type="FunFam" id="2.40.30.330:FF:000001">
    <property type="entry name" value="Protein CLP1 homolog"/>
    <property type="match status" value="1"/>
</dbReference>
<dbReference type="InterPro" id="IPR010655">
    <property type="entry name" value="Clp1_C"/>
</dbReference>